<proteinExistence type="predicted"/>
<accession>A0ABT9UW83</accession>
<organism evidence="1 2">
    <name type="scientific">Eubacterium multiforme</name>
    <dbReference type="NCBI Taxonomy" id="83339"/>
    <lineage>
        <taxon>Bacteria</taxon>
        <taxon>Bacillati</taxon>
        <taxon>Bacillota</taxon>
        <taxon>Clostridia</taxon>
        <taxon>Eubacteriales</taxon>
        <taxon>Eubacteriaceae</taxon>
        <taxon>Eubacterium</taxon>
    </lineage>
</organism>
<gene>
    <name evidence="1" type="ORF">J2S18_002539</name>
</gene>
<sequence length="65" mass="7787">MNKPMQKNYDLSTPKGRAKYTVDMLNYRKYIKVKKAERDANCVLADGMRTNFKRINDPKRMWGTW</sequence>
<evidence type="ECO:0000313" key="2">
    <source>
        <dbReference type="Proteomes" id="UP001228504"/>
    </source>
</evidence>
<reference evidence="1 2" key="1">
    <citation type="submission" date="2023-07" db="EMBL/GenBank/DDBJ databases">
        <title>Genomic Encyclopedia of Type Strains, Phase IV (KMG-IV): sequencing the most valuable type-strain genomes for metagenomic binning, comparative biology and taxonomic classification.</title>
        <authorList>
            <person name="Goeker M."/>
        </authorList>
    </citation>
    <scope>NUCLEOTIDE SEQUENCE [LARGE SCALE GENOMIC DNA]</scope>
    <source>
        <strain evidence="1 2">DSM 20694</strain>
    </source>
</reference>
<name>A0ABT9UW83_9FIRM</name>
<comment type="caution">
    <text evidence="1">The sequence shown here is derived from an EMBL/GenBank/DDBJ whole genome shotgun (WGS) entry which is preliminary data.</text>
</comment>
<dbReference type="EMBL" id="JAUSUF010000010">
    <property type="protein sequence ID" value="MDQ0150591.1"/>
    <property type="molecule type" value="Genomic_DNA"/>
</dbReference>
<protein>
    <submittedName>
        <fullName evidence="1">Uncharacterized protein</fullName>
    </submittedName>
</protein>
<keyword evidence="2" id="KW-1185">Reference proteome</keyword>
<dbReference type="RefSeq" id="WP_307487320.1">
    <property type="nucleotide sequence ID" value="NZ_JAUSUF010000010.1"/>
</dbReference>
<dbReference type="Proteomes" id="UP001228504">
    <property type="component" value="Unassembled WGS sequence"/>
</dbReference>
<evidence type="ECO:0000313" key="1">
    <source>
        <dbReference type="EMBL" id="MDQ0150591.1"/>
    </source>
</evidence>